<evidence type="ECO:0000256" key="1">
    <source>
        <dbReference type="SAM" id="MobiDB-lite"/>
    </source>
</evidence>
<dbReference type="Proteomes" id="UP000001307">
    <property type="component" value="Unassembled WGS sequence"/>
</dbReference>
<dbReference type="OrthoDB" id="10437093at2759"/>
<reference evidence="2" key="1">
    <citation type="journal article" date="2010" name="Science">
        <title>Plasticity of animal genome architecture unmasked by rapid evolution of a pelagic tunicate.</title>
        <authorList>
            <person name="Denoeud F."/>
            <person name="Henriet S."/>
            <person name="Mungpakdee S."/>
            <person name="Aury J.M."/>
            <person name="Da Silva C."/>
            <person name="Brinkmann H."/>
            <person name="Mikhaleva J."/>
            <person name="Olsen L.C."/>
            <person name="Jubin C."/>
            <person name="Canestro C."/>
            <person name="Bouquet J.M."/>
            <person name="Danks G."/>
            <person name="Poulain J."/>
            <person name="Campsteijn C."/>
            <person name="Adamski M."/>
            <person name="Cross I."/>
            <person name="Yadetie F."/>
            <person name="Muffato M."/>
            <person name="Louis A."/>
            <person name="Butcher S."/>
            <person name="Tsagkogeorga G."/>
            <person name="Konrad A."/>
            <person name="Singh S."/>
            <person name="Jensen M.F."/>
            <person name="Cong E.H."/>
            <person name="Eikeseth-Otteraa H."/>
            <person name="Noel B."/>
            <person name="Anthouard V."/>
            <person name="Porcel B.M."/>
            <person name="Kachouri-Lafond R."/>
            <person name="Nishino A."/>
            <person name="Ugolini M."/>
            <person name="Chourrout P."/>
            <person name="Nishida H."/>
            <person name="Aasland R."/>
            <person name="Huzurbazar S."/>
            <person name="Westhof E."/>
            <person name="Delsuc F."/>
            <person name="Lehrach H."/>
            <person name="Reinhardt R."/>
            <person name="Weissenbach J."/>
            <person name="Roy S.W."/>
            <person name="Artiguenave F."/>
            <person name="Postlethwait J.H."/>
            <person name="Manak J.R."/>
            <person name="Thompson E.M."/>
            <person name="Jaillon O."/>
            <person name="Du Pasquier L."/>
            <person name="Boudinot P."/>
            <person name="Liberles D.A."/>
            <person name="Volff J.N."/>
            <person name="Philippe H."/>
            <person name="Lenhard B."/>
            <person name="Roest Crollius H."/>
            <person name="Wincker P."/>
            <person name="Chourrout D."/>
        </authorList>
    </citation>
    <scope>NUCLEOTIDE SEQUENCE [LARGE SCALE GENOMIC DNA]</scope>
</reference>
<dbReference type="AlphaFoldDB" id="E4WR55"/>
<protein>
    <recommendedName>
        <fullName evidence="4">Tantalus-like domain-containing protein</fullName>
    </recommendedName>
</protein>
<evidence type="ECO:0008006" key="4">
    <source>
        <dbReference type="Google" id="ProtNLM"/>
    </source>
</evidence>
<name>E4WR55_OIKDI</name>
<keyword evidence="3" id="KW-1185">Reference proteome</keyword>
<evidence type="ECO:0000313" key="2">
    <source>
        <dbReference type="EMBL" id="CBY20241.1"/>
    </source>
</evidence>
<gene>
    <name evidence="2" type="ORF">GSOID_T00000228001</name>
</gene>
<feature type="region of interest" description="Disordered" evidence="1">
    <location>
        <begin position="1"/>
        <end position="21"/>
    </location>
</feature>
<feature type="compositionally biased region" description="Basic and acidic residues" evidence="1">
    <location>
        <begin position="1"/>
        <end position="12"/>
    </location>
</feature>
<organism evidence="2">
    <name type="scientific">Oikopleura dioica</name>
    <name type="common">Tunicate</name>
    <dbReference type="NCBI Taxonomy" id="34765"/>
    <lineage>
        <taxon>Eukaryota</taxon>
        <taxon>Metazoa</taxon>
        <taxon>Chordata</taxon>
        <taxon>Tunicata</taxon>
        <taxon>Appendicularia</taxon>
        <taxon>Copelata</taxon>
        <taxon>Oikopleuridae</taxon>
        <taxon>Oikopleura</taxon>
    </lineage>
</organism>
<evidence type="ECO:0000313" key="3">
    <source>
        <dbReference type="Proteomes" id="UP000001307"/>
    </source>
</evidence>
<dbReference type="InParanoid" id="E4WR55"/>
<sequence length="146" mass="16542">MAKEDENNEPKATRKSSRVRTQVRTYHPAGDYTDVAVRMKLKASKKKIESVEDIYTQKLAKTPVIASKALATIAENESPDPFSKTKRKRLVLFPTDPALRKPRKRKITEGIKRAAKIQKLSLGVDTEKLLKEKLEQLGKDLEGIEK</sequence>
<proteinExistence type="predicted"/>
<accession>E4WR55</accession>
<dbReference type="EMBL" id="FN653015">
    <property type="protein sequence ID" value="CBY20241.1"/>
    <property type="molecule type" value="Genomic_DNA"/>
</dbReference>